<dbReference type="PROSITE" id="PS00198">
    <property type="entry name" value="4FE4S_FER_1"/>
    <property type="match status" value="1"/>
</dbReference>
<dbReference type="SUPFAM" id="SSF54862">
    <property type="entry name" value="4Fe-4S ferredoxins"/>
    <property type="match status" value="1"/>
</dbReference>
<comment type="caution">
    <text evidence="6">The sequence shown here is derived from an EMBL/GenBank/DDBJ whole genome shotgun (WGS) entry which is preliminary data.</text>
</comment>
<keyword evidence="2" id="KW-0479">Metal-binding</keyword>
<dbReference type="Proteomes" id="UP001194098">
    <property type="component" value="Unassembled WGS sequence"/>
</dbReference>
<evidence type="ECO:0000313" key="6">
    <source>
        <dbReference type="EMBL" id="MBC2478178.1"/>
    </source>
</evidence>
<proteinExistence type="predicted"/>
<dbReference type="InterPro" id="IPR050572">
    <property type="entry name" value="Fe-S_Ferredoxin"/>
</dbReference>
<feature type="domain" description="4Fe-4S ferredoxin-type" evidence="5">
    <location>
        <begin position="31"/>
        <end position="61"/>
    </location>
</feature>
<evidence type="ECO:0000313" key="7">
    <source>
        <dbReference type="Proteomes" id="UP001194098"/>
    </source>
</evidence>
<dbReference type="RefSeq" id="WP_015393055.1">
    <property type="nucleotide sequence ID" value="NZ_JABAGV010000265.1"/>
</dbReference>
<reference evidence="6" key="1">
    <citation type="submission" date="2020-04" db="EMBL/GenBank/DDBJ databases">
        <authorList>
            <person name="Brown S."/>
        </authorList>
    </citation>
    <scope>NUCLEOTIDE SEQUENCE</scope>
    <source>
        <strain evidence="6">DJ015</strain>
    </source>
</reference>
<dbReference type="EMBL" id="JABAGV010000265">
    <property type="protein sequence ID" value="MBC2478178.1"/>
    <property type="molecule type" value="Genomic_DNA"/>
</dbReference>
<evidence type="ECO:0000256" key="3">
    <source>
        <dbReference type="ARBA" id="ARBA00023004"/>
    </source>
</evidence>
<dbReference type="InterPro" id="IPR017900">
    <property type="entry name" value="4Fe4S_Fe_S_CS"/>
</dbReference>
<keyword evidence="1" id="KW-0004">4Fe-4S</keyword>
<feature type="domain" description="4Fe-4S ferredoxin-type" evidence="5">
    <location>
        <begin position="1"/>
        <end position="30"/>
    </location>
</feature>
<dbReference type="Gene3D" id="3.30.70.20">
    <property type="match status" value="1"/>
</dbReference>
<evidence type="ECO:0000256" key="1">
    <source>
        <dbReference type="ARBA" id="ARBA00022485"/>
    </source>
</evidence>
<dbReference type="Pfam" id="PF13237">
    <property type="entry name" value="Fer4_10"/>
    <property type="match status" value="1"/>
</dbReference>
<keyword evidence="3" id="KW-0408">Iron</keyword>
<dbReference type="PROSITE" id="PS51379">
    <property type="entry name" value="4FE4S_FER_2"/>
    <property type="match status" value="2"/>
</dbReference>
<dbReference type="PANTHER" id="PTHR43687">
    <property type="entry name" value="ADENYLYLSULFATE REDUCTASE, BETA SUBUNIT"/>
    <property type="match status" value="1"/>
</dbReference>
<keyword evidence="4" id="KW-0411">Iron-sulfur</keyword>
<accession>A0AAW3WIN3</accession>
<dbReference type="GO" id="GO:0046872">
    <property type="term" value="F:metal ion binding"/>
    <property type="evidence" value="ECO:0007669"/>
    <property type="project" value="UniProtKB-KW"/>
</dbReference>
<dbReference type="AlphaFoldDB" id="A0AAW3WIN3"/>
<dbReference type="GO" id="GO:0051539">
    <property type="term" value="F:4 iron, 4 sulfur cluster binding"/>
    <property type="evidence" value="ECO:0007669"/>
    <property type="project" value="UniProtKB-KW"/>
</dbReference>
<protein>
    <submittedName>
        <fullName evidence="6">Ferredoxin family protein</fullName>
    </submittedName>
</protein>
<evidence type="ECO:0000259" key="5">
    <source>
        <dbReference type="PROSITE" id="PS51379"/>
    </source>
</evidence>
<dbReference type="PANTHER" id="PTHR43687:SF3">
    <property type="entry name" value="4FE-4S FERREDOXIN-TYPE DOMAIN-CONTAINING PROTEIN"/>
    <property type="match status" value="1"/>
</dbReference>
<evidence type="ECO:0000256" key="4">
    <source>
        <dbReference type="ARBA" id="ARBA00023014"/>
    </source>
</evidence>
<sequence>MSIKIDKNLCVGCTKCKNVCPGNLITMDEDNKAIIKYPKDCWGCASCIKECKALAIKYYLGADMGGKGSLLYVKEDKDIMSWIIEKSHGEKKIIEVNKKNSNEY</sequence>
<reference evidence="6" key="2">
    <citation type="journal article" date="2022" name="Nat. Biotechnol.">
        <title>Carbon-negative production of acetone and isopropanol by gas fermentation at industrial pilot scale.</title>
        <authorList>
            <person name="Liew F.E."/>
            <person name="Nogle R."/>
            <person name="Abdalla T."/>
            <person name="Rasor B.J."/>
            <person name="Canter C."/>
            <person name="Jensen R.O."/>
            <person name="Wang L."/>
            <person name="Strutz J."/>
            <person name="Chirania P."/>
            <person name="De Tissera S."/>
            <person name="Mueller A.P."/>
            <person name="Ruan Z."/>
            <person name="Gao A."/>
            <person name="Tran L."/>
            <person name="Engle N.L."/>
            <person name="Bromley J.C."/>
            <person name="Daniell J."/>
            <person name="Conrado R."/>
            <person name="Tschaplinski T.J."/>
            <person name="Giannone R.J."/>
            <person name="Hettich R.L."/>
            <person name="Karim A.S."/>
            <person name="Simpson S.D."/>
            <person name="Brown S.D."/>
            <person name="Leang C."/>
            <person name="Jewett M.C."/>
            <person name="Kopke M."/>
        </authorList>
    </citation>
    <scope>NUCLEOTIDE SEQUENCE</scope>
    <source>
        <strain evidence="6">DJ015</strain>
    </source>
</reference>
<name>A0AAW3WIN3_CLOBE</name>
<gene>
    <name evidence="6" type="ORF">HGI39_26610</name>
</gene>
<dbReference type="InterPro" id="IPR017896">
    <property type="entry name" value="4Fe4S_Fe-S-bd"/>
</dbReference>
<organism evidence="6 7">
    <name type="scientific">Clostridium beijerinckii</name>
    <name type="common">Clostridium MP</name>
    <dbReference type="NCBI Taxonomy" id="1520"/>
    <lineage>
        <taxon>Bacteria</taxon>
        <taxon>Bacillati</taxon>
        <taxon>Bacillota</taxon>
        <taxon>Clostridia</taxon>
        <taxon>Eubacteriales</taxon>
        <taxon>Clostridiaceae</taxon>
        <taxon>Clostridium</taxon>
    </lineage>
</organism>
<evidence type="ECO:0000256" key="2">
    <source>
        <dbReference type="ARBA" id="ARBA00022723"/>
    </source>
</evidence>